<keyword evidence="1" id="KW-0732">Signal</keyword>
<dbReference type="EMBL" id="JRAA01000002">
    <property type="protein sequence ID" value="KHF24997.1"/>
    <property type="molecule type" value="Genomic_DNA"/>
</dbReference>
<dbReference type="RefSeq" id="WP_143556199.1">
    <property type="nucleotide sequence ID" value="NZ_JRAA01000002.1"/>
</dbReference>
<name>A0A0B0H8L5_SOVGS</name>
<evidence type="ECO:0008006" key="4">
    <source>
        <dbReference type="Google" id="ProtNLM"/>
    </source>
</evidence>
<accession>A0A0B0H8L5</accession>
<dbReference type="PROSITE" id="PS51257">
    <property type="entry name" value="PROKAR_LIPOPROTEIN"/>
    <property type="match status" value="1"/>
</dbReference>
<evidence type="ECO:0000313" key="3">
    <source>
        <dbReference type="Proteomes" id="UP000030856"/>
    </source>
</evidence>
<evidence type="ECO:0000256" key="1">
    <source>
        <dbReference type="SAM" id="SignalP"/>
    </source>
</evidence>
<feature type="signal peptide" evidence="1">
    <location>
        <begin position="1"/>
        <end position="22"/>
    </location>
</feature>
<protein>
    <recommendedName>
        <fullName evidence="4">Lipoprotein</fullName>
    </recommendedName>
</protein>
<dbReference type="Proteomes" id="UP000030856">
    <property type="component" value="Unassembled WGS sequence"/>
</dbReference>
<reference evidence="2 3" key="1">
    <citation type="journal article" date="2014" name="BMC Genomics">
        <title>The genome of the intracellular bacterium of the coastal bivalve, Solemya velum: a blueprint for thriving in and out of symbiosis.</title>
        <authorList>
            <person name="Dmytrenko O."/>
            <person name="Russell S.L."/>
            <person name="Loo W.T."/>
            <person name="Fontanez K.M."/>
            <person name="Liao L."/>
            <person name="Roeselers G."/>
            <person name="Sharma R."/>
            <person name="Stewart F.J."/>
            <person name="Newton I.L."/>
            <person name="Woyke T."/>
            <person name="Wu D."/>
            <person name="Lang J.M."/>
            <person name="Eisen J.A."/>
            <person name="Cavanaugh C.M."/>
        </authorList>
    </citation>
    <scope>NUCLEOTIDE SEQUENCE [LARGE SCALE GENOMIC DNA]</scope>
    <source>
        <strain evidence="2 3">WH</strain>
    </source>
</reference>
<dbReference type="eggNOG" id="ENOG5034CCI">
    <property type="taxonomic scope" value="Bacteria"/>
</dbReference>
<keyword evidence="3" id="KW-1185">Reference proteome</keyword>
<gene>
    <name evidence="2" type="ORF">JV46_09070</name>
</gene>
<feature type="chain" id="PRO_5002074697" description="Lipoprotein" evidence="1">
    <location>
        <begin position="23"/>
        <end position="186"/>
    </location>
</feature>
<proteinExistence type="predicted"/>
<organism evidence="2 3">
    <name type="scientific">Solemya velum gill symbiont</name>
    <dbReference type="NCBI Taxonomy" id="2340"/>
    <lineage>
        <taxon>Bacteria</taxon>
        <taxon>Pseudomonadati</taxon>
        <taxon>Pseudomonadota</taxon>
        <taxon>Gammaproteobacteria</taxon>
        <taxon>sulfur-oxidizing symbionts</taxon>
    </lineage>
</organism>
<comment type="caution">
    <text evidence="2">The sequence shown here is derived from an EMBL/GenBank/DDBJ whole genome shotgun (WGS) entry which is preliminary data.</text>
</comment>
<sequence>MKYVHLFAAVILPLALMACVPAAETYYRPSVKGGEISTGHCVPTESLSLFKVGDLSVRVRSFIISHINTVQVRLELKPSAGQRIYFVSDEFLIRNLDQDIGVPISRPLDVHREDMVESPTVPFPVKEVSLSPYWELNFSIRVHFPFDDIEHFELVSPPIVIDGKKYEFPPIQFEQKIWAGIGPFNC</sequence>
<evidence type="ECO:0000313" key="2">
    <source>
        <dbReference type="EMBL" id="KHF24997.1"/>
    </source>
</evidence>
<dbReference type="AlphaFoldDB" id="A0A0B0H8L5"/>
<dbReference type="OrthoDB" id="6261781at2"/>